<dbReference type="InterPro" id="IPR050463">
    <property type="entry name" value="Gfo/Idh/MocA_oxidrdct_glycsds"/>
</dbReference>
<dbReference type="InterPro" id="IPR006311">
    <property type="entry name" value="TAT_signal"/>
</dbReference>
<dbReference type="SUPFAM" id="SSF55347">
    <property type="entry name" value="Glyceraldehyde-3-phosphate dehydrogenase-like, C-terminal domain"/>
    <property type="match status" value="1"/>
</dbReference>
<dbReference type="InterPro" id="IPR000683">
    <property type="entry name" value="Gfo/Idh/MocA-like_OxRdtase_N"/>
</dbReference>
<reference evidence="3 4" key="2">
    <citation type="submission" date="2019-01" db="EMBL/GenBank/DDBJ databases">
        <title>Tautonia sociabilis, a novel thermotolerant planctomycete of Isosphaeraceae family, isolated from a 4000 m deep subterranean habitat.</title>
        <authorList>
            <person name="Kovaleva O.L."/>
            <person name="Elcheninov A.G."/>
            <person name="Van Heerden E."/>
            <person name="Toshchakov S.V."/>
            <person name="Novikov A."/>
            <person name="Bonch-Osmolovskaya E.A."/>
            <person name="Kublanov I.V."/>
        </authorList>
    </citation>
    <scope>NUCLEOTIDE SEQUENCE [LARGE SCALE GENOMIC DNA]</scope>
    <source>
        <strain evidence="3 4">GM2012</strain>
    </source>
</reference>
<dbReference type="PANTHER" id="PTHR43818:SF5">
    <property type="entry name" value="OXIDOREDUCTASE FAMILY PROTEIN"/>
    <property type="match status" value="1"/>
</dbReference>
<reference evidence="3 4" key="1">
    <citation type="submission" date="2018-12" db="EMBL/GenBank/DDBJ databases">
        <authorList>
            <person name="Toschakov S.V."/>
        </authorList>
    </citation>
    <scope>NUCLEOTIDE SEQUENCE [LARGE SCALE GENOMIC DNA]</scope>
    <source>
        <strain evidence="3 4">GM2012</strain>
    </source>
</reference>
<evidence type="ECO:0000259" key="1">
    <source>
        <dbReference type="Pfam" id="PF01408"/>
    </source>
</evidence>
<dbReference type="InterPro" id="IPR036291">
    <property type="entry name" value="NAD(P)-bd_dom_sf"/>
</dbReference>
<evidence type="ECO:0000313" key="3">
    <source>
        <dbReference type="EMBL" id="RUL87740.1"/>
    </source>
</evidence>
<gene>
    <name evidence="3" type="ORF">TsocGM_11195</name>
</gene>
<dbReference type="EMBL" id="RYZH01000018">
    <property type="protein sequence ID" value="RUL87740.1"/>
    <property type="molecule type" value="Genomic_DNA"/>
</dbReference>
<dbReference type="RefSeq" id="WP_126725449.1">
    <property type="nucleotide sequence ID" value="NZ_RYZH01000018.1"/>
</dbReference>
<accession>A0A432MKE9</accession>
<dbReference type="Gene3D" id="3.30.360.10">
    <property type="entry name" value="Dihydrodipicolinate Reductase, domain 2"/>
    <property type="match status" value="1"/>
</dbReference>
<dbReference type="OrthoDB" id="9788246at2"/>
<dbReference type="InterPro" id="IPR043906">
    <property type="entry name" value="Gfo/Idh/MocA_OxRdtase_bact_C"/>
</dbReference>
<keyword evidence="4" id="KW-1185">Reference proteome</keyword>
<proteinExistence type="predicted"/>
<organism evidence="3 4">
    <name type="scientific">Tautonia sociabilis</name>
    <dbReference type="NCBI Taxonomy" id="2080755"/>
    <lineage>
        <taxon>Bacteria</taxon>
        <taxon>Pseudomonadati</taxon>
        <taxon>Planctomycetota</taxon>
        <taxon>Planctomycetia</taxon>
        <taxon>Isosphaerales</taxon>
        <taxon>Isosphaeraceae</taxon>
        <taxon>Tautonia</taxon>
    </lineage>
</organism>
<name>A0A432MKE9_9BACT</name>
<dbReference type="GO" id="GO:0000166">
    <property type="term" value="F:nucleotide binding"/>
    <property type="evidence" value="ECO:0007669"/>
    <property type="project" value="InterPro"/>
</dbReference>
<dbReference type="PROSITE" id="PS51318">
    <property type="entry name" value="TAT"/>
    <property type="match status" value="1"/>
</dbReference>
<feature type="domain" description="Gfo/Idh/MocA-like oxidoreductase N-terminal" evidence="1">
    <location>
        <begin position="39"/>
        <end position="162"/>
    </location>
</feature>
<evidence type="ECO:0000259" key="2">
    <source>
        <dbReference type="Pfam" id="PF19051"/>
    </source>
</evidence>
<evidence type="ECO:0000313" key="4">
    <source>
        <dbReference type="Proteomes" id="UP000280296"/>
    </source>
</evidence>
<dbReference type="PANTHER" id="PTHR43818">
    <property type="entry name" value="BCDNA.GH03377"/>
    <property type="match status" value="1"/>
</dbReference>
<sequence>MPRTSRRTFITGSMAALGAGFAIGGTRASGRILGANETINVAIAGLNGRGGAHVDEFSRMEGVRISHLVDPDVRTFDKRVKQVRDRAGYAPETVQDIRRVLDQPDVDAVSIATPNHWHALMTIWACQAGKDVYVEKPCSHNIHEGRVAVQAARRYDRIVQHGTQGRSSRSWAELAELARAGTYGKLLVSRALCYKNRPSIGFKPTEEPPSEIDFSLWLGPAKEVPFHTNLVHYNWHWFWNFGNGDIGNQGVHQMDIARWMIPGATYPTSVVSLGGRLGYEDQGETPNTQIAVMDFGDTQLIFEVRGLPTKPYRGEMVGNILHFEEGVVAGGKFFPKGKGEGEPLAKVEADRGPGDGNFGNFIAAVRSRKADDLNADILEGHVSSALCHLANISYRVGEPRSFDTIDQALGSDEAVRDAVDRMCEHLKDGNGLALDGMQYRLGRSLHFDGEAERFVDDAQANALLSREYRAPFVVPDSIG</sequence>
<dbReference type="Pfam" id="PF01408">
    <property type="entry name" value="GFO_IDH_MocA"/>
    <property type="match status" value="1"/>
</dbReference>
<dbReference type="AlphaFoldDB" id="A0A432MKE9"/>
<dbReference type="Pfam" id="PF19051">
    <property type="entry name" value="GFO_IDH_MocA_C2"/>
    <property type="match status" value="1"/>
</dbReference>
<dbReference type="Proteomes" id="UP000280296">
    <property type="component" value="Unassembled WGS sequence"/>
</dbReference>
<protein>
    <submittedName>
        <fullName evidence="3">Gfo/Idh/MocA family oxidoreductase</fullName>
    </submittedName>
</protein>
<comment type="caution">
    <text evidence="3">The sequence shown here is derived from an EMBL/GenBank/DDBJ whole genome shotgun (WGS) entry which is preliminary data.</text>
</comment>
<feature type="domain" description="Gfo/Idh/MocA-like oxidoreductase bacterial type C-terminal" evidence="2">
    <location>
        <begin position="206"/>
        <end position="261"/>
    </location>
</feature>
<dbReference type="Gene3D" id="3.40.50.720">
    <property type="entry name" value="NAD(P)-binding Rossmann-like Domain"/>
    <property type="match status" value="1"/>
</dbReference>
<dbReference type="SUPFAM" id="SSF51735">
    <property type="entry name" value="NAD(P)-binding Rossmann-fold domains"/>
    <property type="match status" value="1"/>
</dbReference>